<dbReference type="OrthoDB" id="3039677at2759"/>
<keyword evidence="2" id="KW-1185">Reference proteome</keyword>
<dbReference type="Proteomes" id="UP000076722">
    <property type="component" value="Unassembled WGS sequence"/>
</dbReference>
<dbReference type="AlphaFoldDB" id="A0A164RIC6"/>
<organism evidence="1 2">
    <name type="scientific">Sistotremastrum niveocremeum HHB9708</name>
    <dbReference type="NCBI Taxonomy" id="1314777"/>
    <lineage>
        <taxon>Eukaryota</taxon>
        <taxon>Fungi</taxon>
        <taxon>Dikarya</taxon>
        <taxon>Basidiomycota</taxon>
        <taxon>Agaricomycotina</taxon>
        <taxon>Agaricomycetes</taxon>
        <taxon>Sistotremastrales</taxon>
        <taxon>Sistotremastraceae</taxon>
        <taxon>Sertulicium</taxon>
        <taxon>Sertulicium niveocremeum</taxon>
    </lineage>
</organism>
<feature type="non-terminal residue" evidence="1">
    <location>
        <position position="75"/>
    </location>
</feature>
<name>A0A164RIC6_9AGAM</name>
<accession>A0A164RIC6</accession>
<feature type="non-terminal residue" evidence="1">
    <location>
        <position position="1"/>
    </location>
</feature>
<gene>
    <name evidence="1" type="ORF">SISNIDRAFT_390477</name>
</gene>
<evidence type="ECO:0000313" key="2">
    <source>
        <dbReference type="Proteomes" id="UP000076722"/>
    </source>
</evidence>
<proteinExistence type="predicted"/>
<protein>
    <submittedName>
        <fullName evidence="1">Uncharacterized protein</fullName>
    </submittedName>
</protein>
<sequence length="75" mass="8979">FALRDPETHRAAAEAWRRAKSEEDRVALEQKHGVRWSELLRLKYWDPTRFMVIDTMHLLFLGLLETHCRNVWGMS</sequence>
<reference evidence="1 2" key="1">
    <citation type="journal article" date="2016" name="Mol. Biol. Evol.">
        <title>Comparative Genomics of Early-Diverging Mushroom-Forming Fungi Provides Insights into the Origins of Lignocellulose Decay Capabilities.</title>
        <authorList>
            <person name="Nagy L.G."/>
            <person name="Riley R."/>
            <person name="Tritt A."/>
            <person name="Adam C."/>
            <person name="Daum C."/>
            <person name="Floudas D."/>
            <person name="Sun H."/>
            <person name="Yadav J.S."/>
            <person name="Pangilinan J."/>
            <person name="Larsson K.H."/>
            <person name="Matsuura K."/>
            <person name="Barry K."/>
            <person name="Labutti K."/>
            <person name="Kuo R."/>
            <person name="Ohm R.A."/>
            <person name="Bhattacharya S.S."/>
            <person name="Shirouzu T."/>
            <person name="Yoshinaga Y."/>
            <person name="Martin F.M."/>
            <person name="Grigoriev I.V."/>
            <person name="Hibbett D.S."/>
        </authorList>
    </citation>
    <scope>NUCLEOTIDE SEQUENCE [LARGE SCALE GENOMIC DNA]</scope>
    <source>
        <strain evidence="1 2">HHB9708</strain>
    </source>
</reference>
<evidence type="ECO:0000313" key="1">
    <source>
        <dbReference type="EMBL" id="KZS90585.1"/>
    </source>
</evidence>
<dbReference type="EMBL" id="KV419420">
    <property type="protein sequence ID" value="KZS90585.1"/>
    <property type="molecule type" value="Genomic_DNA"/>
</dbReference>
<dbReference type="STRING" id="1314777.A0A164RIC6"/>